<dbReference type="AlphaFoldDB" id="A0AA36JEB7"/>
<proteinExistence type="inferred from homology"/>
<feature type="transmembrane region" description="Helical" evidence="8">
    <location>
        <begin position="12"/>
        <end position="36"/>
    </location>
</feature>
<keyword evidence="7 8" id="KW-0472">Membrane</keyword>
<keyword evidence="10" id="KW-1185">Reference proteome</keyword>
<evidence type="ECO:0000313" key="10">
    <source>
        <dbReference type="Proteomes" id="UP001178507"/>
    </source>
</evidence>
<reference evidence="9" key="1">
    <citation type="submission" date="2023-08" db="EMBL/GenBank/DDBJ databases">
        <authorList>
            <person name="Chen Y."/>
            <person name="Shah S."/>
            <person name="Dougan E. K."/>
            <person name="Thang M."/>
            <person name="Chan C."/>
        </authorList>
    </citation>
    <scope>NUCLEOTIDE SEQUENCE</scope>
</reference>
<feature type="transmembrane region" description="Helical" evidence="8">
    <location>
        <begin position="276"/>
        <end position="298"/>
    </location>
</feature>
<feature type="transmembrane region" description="Helical" evidence="8">
    <location>
        <begin position="56"/>
        <end position="81"/>
    </location>
</feature>
<dbReference type="PANTHER" id="PTHR21716">
    <property type="entry name" value="TRANSMEMBRANE PROTEIN"/>
    <property type="match status" value="1"/>
</dbReference>
<dbReference type="GO" id="GO:0005886">
    <property type="term" value="C:plasma membrane"/>
    <property type="evidence" value="ECO:0007669"/>
    <property type="project" value="UniProtKB-SubCell"/>
</dbReference>
<evidence type="ECO:0000256" key="2">
    <source>
        <dbReference type="ARBA" id="ARBA00009773"/>
    </source>
</evidence>
<evidence type="ECO:0000256" key="6">
    <source>
        <dbReference type="ARBA" id="ARBA00022989"/>
    </source>
</evidence>
<dbReference type="Pfam" id="PF01594">
    <property type="entry name" value="AI-2E_transport"/>
    <property type="match status" value="1"/>
</dbReference>
<organism evidence="9 10">
    <name type="scientific">Effrenium voratum</name>
    <dbReference type="NCBI Taxonomy" id="2562239"/>
    <lineage>
        <taxon>Eukaryota</taxon>
        <taxon>Sar</taxon>
        <taxon>Alveolata</taxon>
        <taxon>Dinophyceae</taxon>
        <taxon>Suessiales</taxon>
        <taxon>Symbiodiniaceae</taxon>
        <taxon>Effrenium</taxon>
    </lineage>
</organism>
<sequence length="622" mass="68663">MYSPEVAARTMFLCIPVRLSVLVSALVVTLTSLLYVVDYSLFKSLGLRSFVGGFGVGGNICTLVAEYSGFLFGLLGVLGCWYGRRDWVKSYNLWLWFRLLCYAGMYYFDLPLIMHCENFVNSLQLTTEEYGWGPKKLWSSFEEPSSPLSSLPPLLVKGALTSLCIVGFWVTVRLMEEFGDVLKPLILAMMLTGCLERAVELCETAILRTISFFMCILLCRCNLHPLKKCLRMGRRPQPRNEGGYYVTLDLREEESCIPEDVLRDSYEAGSNCGARLLALGIVLFVSGLCLLEIFSAILSSLQQVNVQTYQKGFQQLEEKILGLLRDASPHFKEQLSKQLNSVESQFMSVAINVLNGVLSRTTSLFTQTVMFLLYVLMWLLSPMTSQSGQAVFSIVRTYFMYKAFCNTVFGNTRGVHMGVQKVGDWMASWLCGLGCDLAMVVAVMCFFLGFIPEVGSVISVVVPVPILLFDSRVSLEVRATNVLTMAVGMLLIKFMVSNGLESYLMSKSPTLAGQREGENQPASETHPVIILFVVILCGEIWGITGMLISVPLLALIRLLINLENTHPGRVTAAAAASAKAVVPSVNPTPRKTSGASASYVSEVARNESLNGRRNSKIVQAGP</sequence>
<name>A0AA36JEB7_9DINO</name>
<dbReference type="PANTHER" id="PTHR21716:SF53">
    <property type="entry name" value="PERMEASE PERM-RELATED"/>
    <property type="match status" value="1"/>
</dbReference>
<feature type="transmembrane region" description="Helical" evidence="8">
    <location>
        <begin position="93"/>
        <end position="114"/>
    </location>
</feature>
<protein>
    <submittedName>
        <fullName evidence="9">Uncharacterized protein</fullName>
    </submittedName>
</protein>
<comment type="subcellular location">
    <subcellularLocation>
        <location evidence="1">Cell membrane</location>
        <topology evidence="1">Multi-pass membrane protein</topology>
    </subcellularLocation>
</comment>
<evidence type="ECO:0000256" key="8">
    <source>
        <dbReference type="SAM" id="Phobius"/>
    </source>
</evidence>
<keyword evidence="5 8" id="KW-0812">Transmembrane</keyword>
<accession>A0AA36JEB7</accession>
<feature type="transmembrane region" description="Helical" evidence="8">
    <location>
        <begin position="482"/>
        <end position="500"/>
    </location>
</feature>
<feature type="transmembrane region" description="Helical" evidence="8">
    <location>
        <begin position="364"/>
        <end position="380"/>
    </location>
</feature>
<feature type="transmembrane region" description="Helical" evidence="8">
    <location>
        <begin position="528"/>
        <end position="556"/>
    </location>
</feature>
<evidence type="ECO:0000256" key="3">
    <source>
        <dbReference type="ARBA" id="ARBA00022448"/>
    </source>
</evidence>
<keyword evidence="4" id="KW-1003">Cell membrane</keyword>
<evidence type="ECO:0000256" key="4">
    <source>
        <dbReference type="ARBA" id="ARBA00022475"/>
    </source>
</evidence>
<evidence type="ECO:0000256" key="5">
    <source>
        <dbReference type="ARBA" id="ARBA00022692"/>
    </source>
</evidence>
<evidence type="ECO:0000256" key="7">
    <source>
        <dbReference type="ARBA" id="ARBA00023136"/>
    </source>
</evidence>
<feature type="transmembrane region" description="Helical" evidence="8">
    <location>
        <begin position="154"/>
        <end position="174"/>
    </location>
</feature>
<gene>
    <name evidence="9" type="ORF">EVOR1521_LOCUS26141</name>
</gene>
<dbReference type="Proteomes" id="UP001178507">
    <property type="component" value="Unassembled WGS sequence"/>
</dbReference>
<comment type="caution">
    <text evidence="9">The sequence shown here is derived from an EMBL/GenBank/DDBJ whole genome shotgun (WGS) entry which is preliminary data.</text>
</comment>
<comment type="similarity">
    <text evidence="2">Belongs to the autoinducer-2 exporter (AI-2E) (TC 2.A.86) family.</text>
</comment>
<keyword evidence="3" id="KW-0813">Transport</keyword>
<dbReference type="InterPro" id="IPR002549">
    <property type="entry name" value="AI-2E-like"/>
</dbReference>
<evidence type="ECO:0000313" key="9">
    <source>
        <dbReference type="EMBL" id="CAJ1403471.1"/>
    </source>
</evidence>
<evidence type="ECO:0000256" key="1">
    <source>
        <dbReference type="ARBA" id="ARBA00004651"/>
    </source>
</evidence>
<dbReference type="EMBL" id="CAUJNA010003497">
    <property type="protein sequence ID" value="CAJ1403471.1"/>
    <property type="molecule type" value="Genomic_DNA"/>
</dbReference>
<keyword evidence="6 8" id="KW-1133">Transmembrane helix</keyword>